<feature type="compositionally biased region" description="Low complexity" evidence="7">
    <location>
        <begin position="2074"/>
        <end position="2087"/>
    </location>
</feature>
<organism evidence="9 10">
    <name type="scientific">Sus scrofa</name>
    <name type="common">Pig</name>
    <dbReference type="NCBI Taxonomy" id="9823"/>
    <lineage>
        <taxon>Eukaryota</taxon>
        <taxon>Metazoa</taxon>
        <taxon>Chordata</taxon>
        <taxon>Craniata</taxon>
        <taxon>Vertebrata</taxon>
        <taxon>Euteleostomi</taxon>
        <taxon>Mammalia</taxon>
        <taxon>Eutheria</taxon>
        <taxon>Laurasiatheria</taxon>
        <taxon>Artiodactyla</taxon>
        <taxon>Suina</taxon>
        <taxon>Suidae</taxon>
        <taxon>Sus</taxon>
    </lineage>
</organism>
<accession>A0A8D1L3I5</accession>
<feature type="coiled-coil region" evidence="6">
    <location>
        <begin position="394"/>
        <end position="506"/>
    </location>
</feature>
<feature type="region of interest" description="Disordered" evidence="7">
    <location>
        <begin position="2797"/>
        <end position="2821"/>
    </location>
</feature>
<comment type="subcellular location">
    <subcellularLocation>
        <location evidence="1">Cytoplasm</location>
        <location evidence="1">Cytoskeleton</location>
        <location evidence="1">Microtubule organizing center</location>
        <location evidence="1">Centrosome</location>
    </subcellularLocation>
</comment>
<dbReference type="GO" id="GO:0005737">
    <property type="term" value="C:cytoplasm"/>
    <property type="evidence" value="ECO:0007669"/>
    <property type="project" value="UniProtKB-ARBA"/>
</dbReference>
<evidence type="ECO:0000256" key="7">
    <source>
        <dbReference type="SAM" id="MobiDB-lite"/>
    </source>
</evidence>
<name>A0A8D1L3I5_PIG</name>
<evidence type="ECO:0000259" key="8">
    <source>
        <dbReference type="Pfam" id="PF10495"/>
    </source>
</evidence>
<reference evidence="9" key="1">
    <citation type="submission" date="2025-08" db="UniProtKB">
        <authorList>
            <consortium name="Ensembl"/>
        </authorList>
    </citation>
    <scope>IDENTIFICATION</scope>
</reference>
<feature type="region of interest" description="Disordered" evidence="7">
    <location>
        <begin position="2233"/>
        <end position="2334"/>
    </location>
</feature>
<feature type="compositionally biased region" description="Low complexity" evidence="7">
    <location>
        <begin position="3033"/>
        <end position="3048"/>
    </location>
</feature>
<feature type="coiled-coil region" evidence="6">
    <location>
        <begin position="2658"/>
        <end position="2758"/>
    </location>
</feature>
<evidence type="ECO:0000256" key="5">
    <source>
        <dbReference type="ARBA" id="ARBA00023212"/>
    </source>
</evidence>
<dbReference type="InterPro" id="IPR028745">
    <property type="entry name" value="AKAP9/Pericentrin"/>
</dbReference>
<feature type="coiled-coil region" evidence="6">
    <location>
        <begin position="2514"/>
        <end position="2615"/>
    </location>
</feature>
<protein>
    <recommendedName>
        <fullName evidence="8">Pericentrin/AKAP-450 centrosomal targeting domain-containing protein</fullName>
    </recommendedName>
</protein>
<evidence type="ECO:0000256" key="1">
    <source>
        <dbReference type="ARBA" id="ARBA00004300"/>
    </source>
</evidence>
<dbReference type="InterPro" id="IPR019528">
    <property type="entry name" value="PACT_domain"/>
</dbReference>
<feature type="domain" description="Pericentrin/AKAP-450 centrosomal targeting" evidence="8">
    <location>
        <begin position="2948"/>
        <end position="3026"/>
    </location>
</feature>
<sequence length="3140" mass="349073">MFAGCLPWVVGCAPRRGPRLGLSPPPAPPPAPAVAQPPAPGPWLPSLLLAVALGRRPLPLASQVKPAKHAASVRPVLVLLVHVPPGMPPETLPCGALWPGLRGWRLDLCLNSGLAQAAPCMRGAAVTWCHLPCPTLPISRGPAISPGAHPPLSTPGLVQPHLPPWLLGQGVWGPGASLRSRFARLPALGPAGGVLGARGRVRSGRAEGLVIGCGPRGSLSCSWTIAPAGFPSRAHPSLRVLLSRYVAVCSHGWPVVLEPLPGGLNCLSLSYQVSFYVSLAAELKEKLRSEMEKNVQMIETLKQDWESERDVCLENLRRELLEKHQLELENLQNQFQKELAEQRAELEKIFQAPSQAECSPQTPEAQHEAAPRQPHADLPPERCLCLGDVELKFKKKEKENQLELENLRASYEELQARSQEEIRRLGAQLESARSSRQELSELHEQLLARASHLEELEHLKRDFELQQQQERTKHESELEELRVYFEEKLREAERGHQEDLALLEQRLQEGKEGFRLQPVETSASLDGTPEPERGDRPDGSRPGLEQQEDVRLSLPLEENHRCQLAVWQSSQEVQLEAGLVGTQVLEGERHAGLSGEPGSELAQATLLCAQSAASDVGTEVADGVSGLETECKAQPLLVSTEFKEEIDVLKAENRNLREKLQHETRLREDLEKVKRDLLEGHQEELRHTEQKIELLKRDLGDREAAWQVTCEELGRAAEERLSRRLLELREQAESEKRSLTNRFELREAEMRQLQDRQAAQILDLEGSLVEQQGRLRQLELGLAGDESLRCSQCGRELGSPGPADQDRELATLHLQEPSALQPKPAQSRLLGECRAVTARLAAEQDAVLREAQETQARQLQLLQEQHQQQVLSVTAELEARHQAQMQELKASLEREQWALSEARAAELQAEHAAAVGALETSHASHLDSLAARHLSEVQALQGRHRRALQLLRAELEEQLREDASPREVLTRVFKKLKLERDEEPPCAGDGPELPGACQGEFESEEKAAFHEKEVIHKLEHEQAQSLYQKEKESLSLQLQEKNDQILQLKDQILSLRHEVEARHSELERLQQRRERENQEGAHLVAMLRADVSLSLGERRALQDALRRLLGLFGETLKAAIALKSRISEHVGLCLEDESPPDGQPGAPTPPAAPALDETWPWPDAAPPELDGTSPDGAEASSVAEISSHICESFFMSPESTLECEQPVRRVFQSLGLAVDGLLEMVLDSSRQLEEARQIHSRFEEEFSCKKEEMAQVVGKQQELLERLDAEHEAKARLELQLHKAEGIIEGFKEEKASLQEVLGQKEASEQGLVVELEGLRQQLQRAARQQAELQEANSALWSQKEALAAAAGEREAALRRDVESLTQEQAEARKQAEKDRSVLLSQMRALEADLEEQLSRQQACAQQAAELCALRQQLEALDQHLRRQRQFMDEQAVEREHEREDFQQEIQRLEEQLRQAARPWPRGPRDSDRAQLDEEVELLEEKLREKSDGLNELIVKKELADRQVLTQEEEIKRLEEANASSRRELAQLQGELERLRKALRDLEQDKEASQGQQRSNLLLVSTLQSKLDEGKCPVPPVGGSSEGPEVQLEAVQRVLLQREDEVLDLKQQLEKVKDDLVSKNEEVLHLNLKLDLQHSSIAASIRELQEENASLKAAHTRSPEIEELRSVIETLRQNQERLQRERAEETEQLHEVIEKLQRELSLAEPAGHEVSDGGAGNLRSELLGLGAEGAEARAALEGELHAALEAKEALSRQLAEQERGHGRALAALQQRLRAAEEAAARQLRELQPSAALLEAEVQGLASQIRAFEAALAAKGEELAAREAEVAALTAQRSAHASELEALLSAVARFRRALERQPLAPAAEPPELQRLRAQCVRLGRQLQALTQCFLRCQKELDEQPAQGAGLPPCGAGSSQGQGPWAEEASCAEEPGQDVGSRQLAKAPHGQASSPQSPGEAAKAQAVLNRAGPRGQDSVLSALTACQRQLESELLLARKDTRWCAEDGDQVSETVKDKEKLLEDCHLRKADLITQVKQLQEKLNHLVCSMSFQKVEMEDFKFQQTLASLHVLENSLSGSSSSSEEANGSPPVSVCNDNGTTWDLTDVTGNQDALIKNKMPDDPMAEPVALQDGSGSLQESLHGCSHDLANTEGPEPVKNMLRTMDLSSWSSPEVARKDSTLEPLPSLPLTPCSDALSQRSLDTSLWDGPSTWLLQADQSGLLCYPDESAAGMAPRRAASPLAADRAPSADRPAQRVAVEKDVEDFIITSLESQPEARSSPPGPAGKNEGKSDGSGFGETLDLGSESLGAPTAGPAAPSAPGGCRQPPGTMKEKGVHPKRVKALLQMVCDESHHILALSECHGPSSILSRGEPRGPLEAASTPVPRKGEKEPSDVALDWRREFLQVVQEAFEKEREVLKARLRGSDPGGYSSVLERLERVVQGQGDLQERSLEHLRLSDRSSLLSEIQALRAQLRLTHLQNQEKLQQLCAALTSAEARGSQQEHQLRRQVELLAYKVEQEKRIASDLQRTLSEEQEKASAAQKLLAVERGSVSALRAELCECRADNERLLRSLNDVQKEVLQLRSVLDSKEEALQAALQQLESQRGKERALQGRLEEERLQHLQREGQSAKTVEELRASLEKQQAQSNQLCVALKHEQTAKDNLRKELQIEASRCEALLAQERSHLSELQRSLEAEQGRSRELAEALHHERRLTERLSRRTQEKQVHEALLQKLKGQEARVLELEAALQTALQRALEAEARPCREEVKREQERELALQHQRDEHKIRQLRARELRARELQAREAARPCPEPEPEPESLQEQQQGLETARQQLLCAAGLLTSFINQTVDRTLSDWTSSNEKAVASLLHTLETLKSDLGSSGSCHRKTAAALQARLVDVLLSDNESLRRALSTVTREKAELCRALSQLERSPRASRALQESCTRRMEKLYLHYLRAESFRKALIYQKKYLLLLIGGFQDSEQETLSMIAHLGVFPSQADKKAPASRPLARFRTAVRVVVAVLRLRFLVKKWQQVDGRGALAPGRAPRPAVAVPRRQRSPPDALESPPTRDVSSSHARDPVRKASLCRRDRSSPAPNPRSERSLSASQDPERSLTEYIHHLEMIQQRLGAAPPDSTSKKSCQKIKQ</sequence>
<feature type="coiled-coil region" evidence="6">
    <location>
        <begin position="1031"/>
        <end position="1079"/>
    </location>
</feature>
<feature type="compositionally biased region" description="Basic and acidic residues" evidence="7">
    <location>
        <begin position="365"/>
        <end position="380"/>
    </location>
</feature>
<feature type="region of interest" description="Disordered" evidence="7">
    <location>
        <begin position="354"/>
        <end position="380"/>
    </location>
</feature>
<feature type="compositionally biased region" description="Basic and acidic residues" evidence="7">
    <location>
        <begin position="3103"/>
        <end position="3116"/>
    </location>
</feature>
<dbReference type="PANTHER" id="PTHR44981">
    <property type="entry name" value="PERICENTRIN-LIKE PROTEIN, ISOFORM F"/>
    <property type="match status" value="1"/>
</dbReference>
<feature type="region of interest" description="Disordered" evidence="7">
    <location>
        <begin position="512"/>
        <end position="547"/>
    </location>
</feature>
<keyword evidence="2" id="KW-0963">Cytoplasm</keyword>
<feature type="compositionally biased region" description="Polar residues" evidence="7">
    <location>
        <begin position="354"/>
        <end position="364"/>
    </location>
</feature>
<feature type="coiled-coil region" evidence="6">
    <location>
        <begin position="1436"/>
        <end position="1556"/>
    </location>
</feature>
<feature type="compositionally biased region" description="Low complexity" evidence="7">
    <location>
        <begin position="2306"/>
        <end position="2320"/>
    </location>
</feature>
<dbReference type="Proteomes" id="UP000694728">
    <property type="component" value="Unplaced"/>
</dbReference>
<dbReference type="GO" id="GO:0005813">
    <property type="term" value="C:centrosome"/>
    <property type="evidence" value="ECO:0007669"/>
    <property type="project" value="UniProtKB-SubCell"/>
</dbReference>
<feature type="region of interest" description="Disordered" evidence="7">
    <location>
        <begin position="2074"/>
        <end position="2093"/>
    </location>
</feature>
<dbReference type="GO" id="GO:0007165">
    <property type="term" value="P:signal transduction"/>
    <property type="evidence" value="ECO:0007669"/>
    <property type="project" value="InterPro"/>
</dbReference>
<evidence type="ECO:0000313" key="10">
    <source>
        <dbReference type="Proteomes" id="UP000694728"/>
    </source>
</evidence>
<feature type="compositionally biased region" description="Basic and acidic residues" evidence="7">
    <location>
        <begin position="3070"/>
        <end position="3086"/>
    </location>
</feature>
<feature type="region of interest" description="Disordered" evidence="7">
    <location>
        <begin position="1134"/>
        <end position="1181"/>
    </location>
</feature>
<dbReference type="GO" id="GO:0060090">
    <property type="term" value="F:molecular adaptor activity"/>
    <property type="evidence" value="ECO:0007669"/>
    <property type="project" value="InterPro"/>
</dbReference>
<keyword evidence="5" id="KW-0206">Cytoskeleton</keyword>
<feature type="compositionally biased region" description="Low complexity" evidence="7">
    <location>
        <begin position="2233"/>
        <end position="2249"/>
    </location>
</feature>
<feature type="coiled-coil region" evidence="6">
    <location>
        <begin position="639"/>
        <end position="756"/>
    </location>
</feature>
<feature type="coiled-coil region" evidence="6">
    <location>
        <begin position="849"/>
        <end position="905"/>
    </location>
</feature>
<keyword evidence="4 6" id="KW-0175">Coiled coil</keyword>
<evidence type="ECO:0000256" key="2">
    <source>
        <dbReference type="ARBA" id="ARBA00022490"/>
    </source>
</evidence>
<feature type="compositionally biased region" description="Basic and acidic residues" evidence="7">
    <location>
        <begin position="530"/>
        <end position="539"/>
    </location>
</feature>
<keyword evidence="3" id="KW-0597">Phosphoprotein</keyword>
<feature type="coiled-coil region" evidence="6">
    <location>
        <begin position="280"/>
        <end position="352"/>
    </location>
</feature>
<dbReference type="Ensembl" id="ENSSSCT00045045684.1">
    <property type="protein sequence ID" value="ENSSSCP00045031699.1"/>
    <property type="gene ID" value="ENSSSCG00045026559.1"/>
</dbReference>
<feature type="region of interest" description="Disordered" evidence="7">
    <location>
        <begin position="1903"/>
        <end position="1964"/>
    </location>
</feature>
<proteinExistence type="predicted"/>
<evidence type="ECO:0000256" key="3">
    <source>
        <dbReference type="ARBA" id="ARBA00022553"/>
    </source>
</evidence>
<feature type="region of interest" description="Disordered" evidence="7">
    <location>
        <begin position="3033"/>
        <end position="3140"/>
    </location>
</feature>
<evidence type="ECO:0000256" key="6">
    <source>
        <dbReference type="SAM" id="Coils"/>
    </source>
</evidence>
<feature type="coiled-coil region" evidence="6">
    <location>
        <begin position="1737"/>
        <end position="1814"/>
    </location>
</feature>
<feature type="coiled-coil region" evidence="6">
    <location>
        <begin position="1665"/>
        <end position="1699"/>
    </location>
</feature>
<feature type="region of interest" description="Disordered" evidence="7">
    <location>
        <begin position="2364"/>
        <end position="2389"/>
    </location>
</feature>
<feature type="coiled-coil region" evidence="6">
    <location>
        <begin position="1232"/>
        <end position="1393"/>
    </location>
</feature>
<evidence type="ECO:0000313" key="9">
    <source>
        <dbReference type="Ensembl" id="ENSSSCP00045031699.1"/>
    </source>
</evidence>
<evidence type="ECO:0000256" key="4">
    <source>
        <dbReference type="ARBA" id="ARBA00023054"/>
    </source>
</evidence>
<dbReference type="Pfam" id="PF10495">
    <property type="entry name" value="PACT_coil_coil"/>
    <property type="match status" value="1"/>
</dbReference>
<feature type="coiled-coil region" evidence="6">
    <location>
        <begin position="1592"/>
        <end position="1626"/>
    </location>
</feature>
<dbReference type="PANTHER" id="PTHR44981:SF3">
    <property type="entry name" value="PERICENTRIN"/>
    <property type="match status" value="1"/>
</dbReference>